<dbReference type="OrthoDB" id="6195379at2"/>
<dbReference type="InParanoid" id="A0A1B1YVN9"/>
<accession>A0A1B1YVN9</accession>
<dbReference type="EMBL" id="CP014671">
    <property type="protein sequence ID" value="ANX04884.1"/>
    <property type="molecule type" value="Genomic_DNA"/>
</dbReference>
<keyword evidence="2" id="KW-1185">Reference proteome</keyword>
<dbReference type="KEGG" id="gbi:PG2T_12365"/>
<evidence type="ECO:0000313" key="2">
    <source>
        <dbReference type="Proteomes" id="UP000092952"/>
    </source>
</evidence>
<dbReference type="AlphaFoldDB" id="A0A1B1YVN9"/>
<evidence type="ECO:0008006" key="3">
    <source>
        <dbReference type="Google" id="ProtNLM"/>
    </source>
</evidence>
<sequence length="68" mass="7196">MSATVTADGVLVLAGLDGAIVTTRDGGETFALAPQEDRRKIARLLPTRDGAWLAFGENGVNRLTLEVK</sequence>
<dbReference type="STRING" id="1810504.PG2T_12365"/>
<gene>
    <name evidence="1" type="ORF">PG2T_12365</name>
</gene>
<organism evidence="1 2">
    <name type="scientific">Immundisolibacter cernigliae</name>
    <dbReference type="NCBI Taxonomy" id="1810504"/>
    <lineage>
        <taxon>Bacteria</taxon>
        <taxon>Pseudomonadati</taxon>
        <taxon>Pseudomonadota</taxon>
        <taxon>Gammaproteobacteria</taxon>
        <taxon>Immundisolibacterales</taxon>
        <taxon>Immundisolibacteraceae</taxon>
        <taxon>Immundisolibacter</taxon>
    </lineage>
</organism>
<dbReference type="Proteomes" id="UP000092952">
    <property type="component" value="Chromosome"/>
</dbReference>
<proteinExistence type="predicted"/>
<dbReference type="RefSeq" id="WP_068805980.1">
    <property type="nucleotide sequence ID" value="NZ_CP014671.1"/>
</dbReference>
<protein>
    <recommendedName>
        <fullName evidence="3">Photosynthesis system II assembly factor Ycf48/Hcf136-like domain-containing protein</fullName>
    </recommendedName>
</protein>
<reference evidence="2" key="1">
    <citation type="submission" date="2016-03" db="EMBL/GenBank/DDBJ databases">
        <title>Complete genome sequence of Solimmundus cernigliae, representing a novel lineage of polycyclic aromatic hydrocarbon degraders within the Gammaproteobacteria.</title>
        <authorList>
            <person name="Singleton D.R."/>
            <person name="Dickey A.N."/>
            <person name="Scholl E.H."/>
            <person name="Wright F.A."/>
            <person name="Aitken M.D."/>
        </authorList>
    </citation>
    <scope>NUCLEOTIDE SEQUENCE [LARGE SCALE GENOMIC DNA]</scope>
    <source>
        <strain evidence="2">TR3.2</strain>
    </source>
</reference>
<name>A0A1B1YVN9_9GAMM</name>
<evidence type="ECO:0000313" key="1">
    <source>
        <dbReference type="EMBL" id="ANX04884.1"/>
    </source>
</evidence>